<evidence type="ECO:0000256" key="2">
    <source>
        <dbReference type="ARBA" id="ARBA00011245"/>
    </source>
</evidence>
<keyword evidence="3" id="KW-0813">Transport</keyword>
<evidence type="ECO:0000256" key="1">
    <source>
        <dbReference type="ARBA" id="ARBA00004442"/>
    </source>
</evidence>
<name>A0A1J5S8Q4_9ZZZZ</name>
<gene>
    <name evidence="7" type="primary">lolB_4</name>
    <name evidence="7" type="ORF">GALL_130970</name>
</gene>
<keyword evidence="5" id="KW-0472">Membrane</keyword>
<comment type="subcellular location">
    <subcellularLocation>
        <location evidence="1">Cell outer membrane</location>
    </subcellularLocation>
</comment>
<keyword evidence="6" id="KW-0143">Chaperone</keyword>
<dbReference type="CDD" id="cd16326">
    <property type="entry name" value="LolB"/>
    <property type="match status" value="1"/>
</dbReference>
<organism evidence="7">
    <name type="scientific">mine drainage metagenome</name>
    <dbReference type="NCBI Taxonomy" id="410659"/>
    <lineage>
        <taxon>unclassified sequences</taxon>
        <taxon>metagenomes</taxon>
        <taxon>ecological metagenomes</taxon>
    </lineage>
</organism>
<reference evidence="7" key="1">
    <citation type="submission" date="2016-10" db="EMBL/GenBank/DDBJ databases">
        <title>Sequence of Gallionella enrichment culture.</title>
        <authorList>
            <person name="Poehlein A."/>
            <person name="Muehling M."/>
            <person name="Daniel R."/>
        </authorList>
    </citation>
    <scope>NUCLEOTIDE SEQUENCE</scope>
</reference>
<dbReference type="NCBIfam" id="TIGR00548">
    <property type="entry name" value="lolB"/>
    <property type="match status" value="1"/>
</dbReference>
<dbReference type="SUPFAM" id="SSF89392">
    <property type="entry name" value="Prokaryotic lipoproteins and lipoprotein localization factors"/>
    <property type="match status" value="1"/>
</dbReference>
<comment type="caution">
    <text evidence="7">The sequence shown here is derived from an EMBL/GenBank/DDBJ whole genome shotgun (WGS) entry which is preliminary data.</text>
</comment>
<dbReference type="HAMAP" id="MF_00233">
    <property type="entry name" value="LolB"/>
    <property type="match status" value="1"/>
</dbReference>
<dbReference type="Pfam" id="PF03550">
    <property type="entry name" value="LolB"/>
    <property type="match status" value="1"/>
</dbReference>
<sequence>MHRFLPLLVILLAGCAAAPVAVLRPAQPDAPFAFNGRVAVKQGDAHDGAGMRWVHNASEDEILLLAPLGQTMARIHRDMNGVTLDTSGKHYTAQDMETLMQQALGWQLPLSGLRYWVTALPAPNIESSLQRDANGQVETLRQQGWEISYSRYAALASDALPLRLKLRRDGTEVLLLIDEWEAQ</sequence>
<dbReference type="InterPro" id="IPR029046">
    <property type="entry name" value="LolA/LolB/LppX"/>
</dbReference>
<dbReference type="Gene3D" id="2.50.20.10">
    <property type="entry name" value="Lipoprotein localisation LolA/LolB/LppX"/>
    <property type="match status" value="1"/>
</dbReference>
<dbReference type="InterPro" id="IPR004565">
    <property type="entry name" value="OM_lipoprot_LolB"/>
</dbReference>
<dbReference type="GO" id="GO:0009279">
    <property type="term" value="C:cell outer membrane"/>
    <property type="evidence" value="ECO:0007669"/>
    <property type="project" value="UniProtKB-SubCell"/>
</dbReference>
<keyword evidence="4" id="KW-0653">Protein transport</keyword>
<evidence type="ECO:0000313" key="7">
    <source>
        <dbReference type="EMBL" id="OIR04711.1"/>
    </source>
</evidence>
<dbReference type="EMBL" id="MLJW01000055">
    <property type="protein sequence ID" value="OIR04711.1"/>
    <property type="molecule type" value="Genomic_DNA"/>
</dbReference>
<evidence type="ECO:0000256" key="5">
    <source>
        <dbReference type="ARBA" id="ARBA00023136"/>
    </source>
</evidence>
<accession>A0A1J5S8Q4</accession>
<dbReference type="PROSITE" id="PS51257">
    <property type="entry name" value="PROKAR_LIPOPROTEIN"/>
    <property type="match status" value="1"/>
</dbReference>
<proteinExistence type="inferred from homology"/>
<protein>
    <submittedName>
        <fullName evidence="7">Outer-membrane lipoprotein LolB</fullName>
    </submittedName>
</protein>
<comment type="subunit">
    <text evidence="2">Monomer.</text>
</comment>
<dbReference type="AlphaFoldDB" id="A0A1J5S8Q4"/>
<evidence type="ECO:0000256" key="6">
    <source>
        <dbReference type="ARBA" id="ARBA00023186"/>
    </source>
</evidence>
<dbReference type="GO" id="GO:0015031">
    <property type="term" value="P:protein transport"/>
    <property type="evidence" value="ECO:0007669"/>
    <property type="project" value="UniProtKB-KW"/>
</dbReference>
<evidence type="ECO:0000256" key="3">
    <source>
        <dbReference type="ARBA" id="ARBA00022448"/>
    </source>
</evidence>
<keyword evidence="7" id="KW-0449">Lipoprotein</keyword>
<evidence type="ECO:0000256" key="4">
    <source>
        <dbReference type="ARBA" id="ARBA00022927"/>
    </source>
</evidence>